<dbReference type="InterPro" id="IPR039552">
    <property type="entry name" value="IS66_C"/>
</dbReference>
<sequence>METCRLNAVDPQAHLAQVIARTVAAHLQSRIDDLLPSASAAQPLKAMA</sequence>
<evidence type="ECO:0000313" key="3">
    <source>
        <dbReference type="Proteomes" id="UP000533469"/>
    </source>
</evidence>
<accession>A0A839ZBM6</accession>
<dbReference type="Proteomes" id="UP000533469">
    <property type="component" value="Unassembled WGS sequence"/>
</dbReference>
<evidence type="ECO:0000313" key="2">
    <source>
        <dbReference type="EMBL" id="MBB3772190.1"/>
    </source>
</evidence>
<feature type="domain" description="Transposase IS66 C-terminal" evidence="1">
    <location>
        <begin position="1"/>
        <end position="36"/>
    </location>
</feature>
<evidence type="ECO:0000259" key="1">
    <source>
        <dbReference type="Pfam" id="PF13817"/>
    </source>
</evidence>
<dbReference type="EMBL" id="JACICD010000005">
    <property type="protein sequence ID" value="MBB3772190.1"/>
    <property type="molecule type" value="Genomic_DNA"/>
</dbReference>
<comment type="caution">
    <text evidence="2">The sequence shown here is derived from an EMBL/GenBank/DDBJ whole genome shotgun (WGS) entry which is preliminary data.</text>
</comment>
<gene>
    <name evidence="2" type="ORF">FHS55_002802</name>
</gene>
<keyword evidence="3" id="KW-1185">Reference proteome</keyword>
<name>A0A839ZBM6_9HYPH</name>
<dbReference type="Pfam" id="PF13817">
    <property type="entry name" value="DDE_Tnp_IS66_C"/>
    <property type="match status" value="1"/>
</dbReference>
<dbReference type="AlphaFoldDB" id="A0A839ZBM6"/>
<proteinExistence type="predicted"/>
<organism evidence="2 3">
    <name type="scientific">Ancylobacter tetraedralis</name>
    <dbReference type="NCBI Taxonomy" id="217068"/>
    <lineage>
        <taxon>Bacteria</taxon>
        <taxon>Pseudomonadati</taxon>
        <taxon>Pseudomonadota</taxon>
        <taxon>Alphaproteobacteria</taxon>
        <taxon>Hyphomicrobiales</taxon>
        <taxon>Xanthobacteraceae</taxon>
        <taxon>Ancylobacter</taxon>
    </lineage>
</organism>
<protein>
    <recommendedName>
        <fullName evidence="1">Transposase IS66 C-terminal domain-containing protein</fullName>
    </recommendedName>
</protein>
<reference evidence="2 3" key="1">
    <citation type="submission" date="2020-08" db="EMBL/GenBank/DDBJ databases">
        <title>Genomic Encyclopedia of Type Strains, Phase IV (KMG-IV): sequencing the most valuable type-strain genomes for metagenomic binning, comparative biology and taxonomic classification.</title>
        <authorList>
            <person name="Goeker M."/>
        </authorList>
    </citation>
    <scope>NUCLEOTIDE SEQUENCE [LARGE SCALE GENOMIC DNA]</scope>
    <source>
        <strain evidence="2 3">DSM 5895</strain>
    </source>
</reference>